<keyword evidence="1" id="KW-1133">Transmembrane helix</keyword>
<evidence type="ECO:0000259" key="2">
    <source>
        <dbReference type="PROSITE" id="PS50835"/>
    </source>
</evidence>
<keyword evidence="1" id="KW-0472">Membrane</keyword>
<evidence type="ECO:0000256" key="1">
    <source>
        <dbReference type="SAM" id="Phobius"/>
    </source>
</evidence>
<dbReference type="Proteomes" id="UP000011238">
    <property type="component" value="Segment"/>
</dbReference>
<organism evidence="4">
    <name type="scientific">Ranid herpesvirus 1</name>
    <name type="common">Lucke tumor herpesvirus</name>
    <dbReference type="NCBI Taxonomy" id="85655"/>
    <lineage>
        <taxon>Viruses</taxon>
        <taxon>Duplodnaviria</taxon>
        <taxon>Heunggongvirae</taxon>
        <taxon>Peploviricota</taxon>
        <taxon>Herviviricetes</taxon>
        <taxon>Herpesvirales</taxon>
        <taxon>Alloherpesviridae</taxon>
        <taxon>Batravirus</taxon>
        <taxon>Batravirus ranidallo1</taxon>
    </lineage>
</organism>
<dbReference type="RefSeq" id="YP_656674.1">
    <property type="nucleotide sequence ID" value="NC_008211.1"/>
</dbReference>
<name>Q14VT9_9VIRU</name>
<evidence type="ECO:0000313" key="3">
    <source>
        <dbReference type="EMBL" id="ABG25775.1"/>
    </source>
</evidence>
<dbReference type="GeneID" id="5141266"/>
<protein>
    <submittedName>
        <fullName evidence="3">ORF19</fullName>
    </submittedName>
</protein>
<feature type="transmembrane region" description="Helical" evidence="1">
    <location>
        <begin position="233"/>
        <end position="256"/>
    </location>
</feature>
<feature type="domain" description="Ig-like" evidence="2">
    <location>
        <begin position="156"/>
        <end position="214"/>
    </location>
</feature>
<reference evidence="3 4" key="2">
    <citation type="journal article" date="2006" name="J. Gen. Virol.">
        <title>Genome sequences of two frog herpesviruses.</title>
        <authorList>
            <person name="Davison A.J."/>
            <person name="Cunningham C."/>
            <person name="Sauerbier W."/>
            <person name="McKinnell R.G."/>
        </authorList>
    </citation>
    <scope>NUCLEOTIDE SEQUENCE [LARGE SCALE GENOMIC DNA]</scope>
    <source>
        <strain evidence="3 4">McKinnell</strain>
    </source>
</reference>
<keyword evidence="4" id="KW-1185">Reference proteome</keyword>
<dbReference type="EMBL" id="DQ665917">
    <property type="protein sequence ID" value="ABG25775.1"/>
    <property type="molecule type" value="Genomic_DNA"/>
</dbReference>
<dbReference type="InterPro" id="IPR007110">
    <property type="entry name" value="Ig-like_dom"/>
</dbReference>
<dbReference type="PROSITE" id="PS50835">
    <property type="entry name" value="IG_LIKE"/>
    <property type="match status" value="1"/>
</dbReference>
<keyword evidence="1" id="KW-0812">Transmembrane</keyword>
<reference evidence="4" key="1">
    <citation type="journal article" date="1999" name="J. Cancer Res. Clin. Oncol.">
        <title>Genomic studies of the Lucke tumor herpesvirus (RaHV-1).</title>
        <authorList>
            <person name="Davison A.J."/>
            <person name="Sauerbier W."/>
            <person name="Dolan A."/>
            <person name="Addison C."/>
            <person name="McKinnell R.G."/>
        </authorList>
    </citation>
    <scope>NUCLEOTIDE SEQUENCE [LARGE SCALE GENOMIC DNA]</scope>
    <source>
        <strain evidence="4">McKinnell</strain>
    </source>
</reference>
<evidence type="ECO:0000313" key="4">
    <source>
        <dbReference type="Proteomes" id="UP000011238"/>
    </source>
</evidence>
<dbReference type="KEGG" id="vg:5141266"/>
<accession>Q14VT9</accession>
<sequence length="264" mass="28913">MRVVLFAMIVMWRGACSKTYYVAPGGNFTFPRPFICKYPNATGIMGSSIHNLSERDSGDYWCGGAETGRVFSLLIGAVALYAEPPLILTGRRMVARLIATQRATAVHCMGNPDVPDTRLFADMNVYAPSARYSPATNYTCSVVVGVDTFTVSAPLPGAERFVAHIELSREGHNLKCTCNAPVIRIRWLDPTAALTEGDTLRLYGDASGVYRCRVYGYWGSLESHYLLTPPVSFHGVLDVIVLCEAAAVVVCLVRLCGTSQRMRR</sequence>
<proteinExistence type="predicted"/>